<evidence type="ECO:0000256" key="1">
    <source>
        <dbReference type="ARBA" id="ARBA00004430"/>
    </source>
</evidence>
<proteinExistence type="predicted"/>
<dbReference type="PANTHER" id="PTHR48051">
    <property type="match status" value="1"/>
</dbReference>
<dbReference type="Proteomes" id="UP001190700">
    <property type="component" value="Unassembled WGS sequence"/>
</dbReference>
<evidence type="ECO:0000256" key="2">
    <source>
        <dbReference type="ARBA" id="ARBA00022614"/>
    </source>
</evidence>
<reference evidence="6 7" key="1">
    <citation type="journal article" date="2015" name="Genome Biol. Evol.">
        <title>Comparative Genomics of a Bacterivorous Green Alga Reveals Evolutionary Causalities and Consequences of Phago-Mixotrophic Mode of Nutrition.</title>
        <authorList>
            <person name="Burns J.A."/>
            <person name="Paasch A."/>
            <person name="Narechania A."/>
            <person name="Kim E."/>
        </authorList>
    </citation>
    <scope>NUCLEOTIDE SEQUENCE [LARGE SCALE GENOMIC DNA]</scope>
    <source>
        <strain evidence="6 7">PLY_AMNH</strain>
    </source>
</reference>
<dbReference type="SMART" id="SM00364">
    <property type="entry name" value="LRR_BAC"/>
    <property type="match status" value="5"/>
</dbReference>
<dbReference type="InterPro" id="IPR003591">
    <property type="entry name" value="Leu-rich_rpt_typical-subtyp"/>
</dbReference>
<feature type="compositionally biased region" description="Basic and acidic residues" evidence="4">
    <location>
        <begin position="8"/>
        <end position="20"/>
    </location>
</feature>
<dbReference type="EMBL" id="LGRX02026972">
    <property type="protein sequence ID" value="KAK3249987.1"/>
    <property type="molecule type" value="Genomic_DNA"/>
</dbReference>
<protein>
    <submittedName>
        <fullName evidence="6">Leucine-rich repeat-containing protein</fullName>
    </submittedName>
</protein>
<dbReference type="GO" id="GO:0005930">
    <property type="term" value="C:axoneme"/>
    <property type="evidence" value="ECO:0007669"/>
    <property type="project" value="UniProtKB-SubCell"/>
</dbReference>
<keyword evidence="7" id="KW-1185">Reference proteome</keyword>
<evidence type="ECO:0000259" key="5">
    <source>
        <dbReference type="Pfam" id="PF23598"/>
    </source>
</evidence>
<dbReference type="AlphaFoldDB" id="A0AAE0C9Y5"/>
<dbReference type="InterPro" id="IPR050216">
    <property type="entry name" value="LRR_domain-containing"/>
</dbReference>
<dbReference type="PANTHER" id="PTHR48051:SF1">
    <property type="entry name" value="RAS SUPPRESSOR PROTEIN 1"/>
    <property type="match status" value="1"/>
</dbReference>
<evidence type="ECO:0000313" key="6">
    <source>
        <dbReference type="EMBL" id="KAK3249987.1"/>
    </source>
</evidence>
<evidence type="ECO:0000256" key="3">
    <source>
        <dbReference type="ARBA" id="ARBA00022737"/>
    </source>
</evidence>
<sequence>MGCCLSKRPQETGTGDRGDARGGGTGGYTKPASDERNRLSRKKDKREETWQRTGIVALRDSDLKELPKAALALGPVARNIDATNNRLEALPPEIGQLNALQRLVVSRNQLRGVPADLGLLVQLKLLSLDNNMLTSLPPEIGQLHKLEKLHLHNNGLKSLPSEIGHLTSLRELNLGKNKLEILPSALGQCVALELIDAKANVIMEIPHEIGELKRLKELLLDENGIREVPSSVFLGCVKLQTLSLHKNPINVAVLQKVDGYSTFVERVKQKHDKQIDGGVLLGSRGLDDGLDHETTRIVVPHT</sequence>
<evidence type="ECO:0000313" key="7">
    <source>
        <dbReference type="Proteomes" id="UP001190700"/>
    </source>
</evidence>
<dbReference type="SMART" id="SM00369">
    <property type="entry name" value="LRR_TYP"/>
    <property type="match status" value="5"/>
</dbReference>
<evidence type="ECO:0000256" key="4">
    <source>
        <dbReference type="SAM" id="MobiDB-lite"/>
    </source>
</evidence>
<keyword evidence="3" id="KW-0677">Repeat</keyword>
<name>A0AAE0C9Y5_9CHLO</name>
<dbReference type="SUPFAM" id="SSF52058">
    <property type="entry name" value="L domain-like"/>
    <property type="match status" value="1"/>
</dbReference>
<dbReference type="PROSITE" id="PS51450">
    <property type="entry name" value="LRR"/>
    <property type="match status" value="3"/>
</dbReference>
<dbReference type="Gene3D" id="3.80.10.10">
    <property type="entry name" value="Ribonuclease Inhibitor"/>
    <property type="match status" value="1"/>
</dbReference>
<organism evidence="6 7">
    <name type="scientific">Cymbomonas tetramitiformis</name>
    <dbReference type="NCBI Taxonomy" id="36881"/>
    <lineage>
        <taxon>Eukaryota</taxon>
        <taxon>Viridiplantae</taxon>
        <taxon>Chlorophyta</taxon>
        <taxon>Pyramimonadophyceae</taxon>
        <taxon>Pyramimonadales</taxon>
        <taxon>Pyramimonadaceae</taxon>
        <taxon>Cymbomonas</taxon>
    </lineage>
</organism>
<dbReference type="InterPro" id="IPR001611">
    <property type="entry name" value="Leu-rich_rpt"/>
</dbReference>
<dbReference type="InterPro" id="IPR032675">
    <property type="entry name" value="LRR_dom_sf"/>
</dbReference>
<feature type="domain" description="Disease resistance R13L4/SHOC-2-like LRR" evidence="5">
    <location>
        <begin position="116"/>
        <end position="195"/>
    </location>
</feature>
<accession>A0AAE0C9Y5</accession>
<comment type="caution">
    <text evidence="6">The sequence shown here is derived from an EMBL/GenBank/DDBJ whole genome shotgun (WGS) entry which is preliminary data.</text>
</comment>
<dbReference type="InterPro" id="IPR055414">
    <property type="entry name" value="LRR_R13L4/SHOC2-like"/>
</dbReference>
<keyword evidence="2" id="KW-0433">Leucine-rich repeat</keyword>
<feature type="region of interest" description="Disordered" evidence="4">
    <location>
        <begin position="1"/>
        <end position="46"/>
    </location>
</feature>
<comment type="subcellular location">
    <subcellularLocation>
        <location evidence="1">Cytoplasm</location>
        <location evidence="1">Cytoskeleton</location>
        <location evidence="1">Cilium axoneme</location>
    </subcellularLocation>
</comment>
<gene>
    <name evidence="6" type="ORF">CYMTET_40614</name>
</gene>
<dbReference type="Pfam" id="PF23598">
    <property type="entry name" value="LRR_14"/>
    <property type="match status" value="1"/>
</dbReference>